<evidence type="ECO:0000256" key="8">
    <source>
        <dbReference type="ARBA" id="ARBA00023170"/>
    </source>
</evidence>
<dbReference type="PANTHER" id="PTHR30069:SF27">
    <property type="entry name" value="BLL4766 PROTEIN"/>
    <property type="match status" value="1"/>
</dbReference>
<keyword evidence="4 10" id="KW-1134">Transmembrane beta strand</keyword>
<dbReference type="Proteomes" id="UP000318349">
    <property type="component" value="Unassembled WGS sequence"/>
</dbReference>
<dbReference type="InterPro" id="IPR000531">
    <property type="entry name" value="Beta-barrel_TonB"/>
</dbReference>
<comment type="caution">
    <text evidence="16">The sequence shown here is derived from an EMBL/GenBank/DDBJ whole genome shotgun (WGS) entry which is preliminary data.</text>
</comment>
<gene>
    <name evidence="16" type="ORF">FHP89_19345</name>
</gene>
<keyword evidence="9 10" id="KW-0998">Cell outer membrane</keyword>
<accession>A0A557RQE9</accession>
<keyword evidence="6 11" id="KW-0798">TonB box</keyword>
<evidence type="ECO:0000313" key="16">
    <source>
        <dbReference type="EMBL" id="TVO72013.1"/>
    </source>
</evidence>
<dbReference type="GO" id="GO:0015344">
    <property type="term" value="F:siderophore uptake transmembrane transporter activity"/>
    <property type="evidence" value="ECO:0007669"/>
    <property type="project" value="TreeGrafter"/>
</dbReference>
<evidence type="ECO:0000256" key="5">
    <source>
        <dbReference type="ARBA" id="ARBA00022692"/>
    </source>
</evidence>
<dbReference type="GO" id="GO:0044718">
    <property type="term" value="P:siderophore transmembrane transport"/>
    <property type="evidence" value="ECO:0007669"/>
    <property type="project" value="TreeGrafter"/>
</dbReference>
<comment type="subcellular location">
    <subcellularLocation>
        <location evidence="1 10">Cell outer membrane</location>
        <topology evidence="1 10">Multi-pass membrane protein</topology>
    </subcellularLocation>
</comment>
<reference evidence="16 17" key="1">
    <citation type="submission" date="2019-07" db="EMBL/GenBank/DDBJ databases">
        <title>The pathways for chlorine oxyanion respiration interact through the shared metabolite chlorate.</title>
        <authorList>
            <person name="Barnum T.P."/>
            <person name="Cheng Y."/>
            <person name="Hill K.A."/>
            <person name="Lucas L.N."/>
            <person name="Carlson H.K."/>
            <person name="Coates J.D."/>
        </authorList>
    </citation>
    <scope>NUCLEOTIDE SEQUENCE [LARGE SCALE GENOMIC DNA]</scope>
    <source>
        <strain evidence="16 17">SFB-1</strain>
    </source>
</reference>
<evidence type="ECO:0000313" key="17">
    <source>
        <dbReference type="Proteomes" id="UP000318349"/>
    </source>
</evidence>
<sequence length="681" mass="75916">MMMNAMTAAVGERIRRGSAVSLLLSLPALASASPILDERESAYFEHLPVVLTASRLPQALQDAPGAMTVIDRGVIERSGYRDLARLLRLVPGMLVGQERGNASWVSYHGLGQSIPGELQVLIDGAPTYVPVSFGTSAWSGLPVFLSEIERIEVVRGASGNSYGASALQGAVNLITRPAAEDPGSHVQIAIGDPSIRDVEMGWAGGTAPLALRITAGEHTDGGFRGLHDHRRTQRVSLRGDAQINPENTFSFRLGSTHETTGRGYPDSPFGNNALRDGEDTAHLLHLRWQHVDSIDSEWSLSAYHHQLDYRDRWIGGIPSIPDVPLSRDRRDLRSSIEFQQRDRWSERVRGVWGAEATQTQTRSPFSFSSNASVRVPIYRLFSNIEWQATDATQLNLGLALERSNDDGWRFSPRLYANHRLTPADTLRIGVARAWRSTSPFERHSDTRIYHPANPALLLARPFLPNPDLRQTRADTFELGYIRQLHWARSTAEIRIFQERLRDLVIRQQVTPPPPTPLLAAQIPTTREENFGNDLYVRGVELQWEAHPWRNGDIRLAWSVLQRDAGDAQVEAGIAPYTASLMWMQRWPQRWSSMVHLNRVGPVASGDSYIAGQTYVVRAYTSLDIALSRPIRLAGQSARLTLAALNLGPRHQEVANPAQQLNSTQPVNRVSRQVYLGLDMRF</sequence>
<dbReference type="PROSITE" id="PS52016">
    <property type="entry name" value="TONB_DEPENDENT_REC_3"/>
    <property type="match status" value="1"/>
</dbReference>
<feature type="domain" description="TonB-dependent receptor plug" evidence="15">
    <location>
        <begin position="60"/>
        <end position="170"/>
    </location>
</feature>
<evidence type="ECO:0000256" key="9">
    <source>
        <dbReference type="ARBA" id="ARBA00023237"/>
    </source>
</evidence>
<evidence type="ECO:0000256" key="3">
    <source>
        <dbReference type="ARBA" id="ARBA00022448"/>
    </source>
</evidence>
<comment type="similarity">
    <text evidence="2 10 11">Belongs to the TonB-dependent receptor family.</text>
</comment>
<dbReference type="PANTHER" id="PTHR30069">
    <property type="entry name" value="TONB-DEPENDENT OUTER MEMBRANE RECEPTOR"/>
    <property type="match status" value="1"/>
</dbReference>
<evidence type="ECO:0000256" key="11">
    <source>
        <dbReference type="RuleBase" id="RU003357"/>
    </source>
</evidence>
<proteinExistence type="inferred from homology"/>
<protein>
    <submittedName>
        <fullName evidence="16">TonB-dependent receptor</fullName>
    </submittedName>
</protein>
<evidence type="ECO:0000256" key="12">
    <source>
        <dbReference type="SAM" id="MobiDB-lite"/>
    </source>
</evidence>
<keyword evidence="5 10" id="KW-0812">Transmembrane</keyword>
<evidence type="ECO:0000256" key="7">
    <source>
        <dbReference type="ARBA" id="ARBA00023136"/>
    </source>
</evidence>
<evidence type="ECO:0000256" key="4">
    <source>
        <dbReference type="ARBA" id="ARBA00022452"/>
    </source>
</evidence>
<feature type="domain" description="TonB-dependent receptor-like beta-barrel" evidence="14">
    <location>
        <begin position="244"/>
        <end position="646"/>
    </location>
</feature>
<dbReference type="Gene3D" id="2.40.170.20">
    <property type="entry name" value="TonB-dependent receptor, beta-barrel domain"/>
    <property type="match status" value="1"/>
</dbReference>
<dbReference type="Gene3D" id="2.170.130.10">
    <property type="entry name" value="TonB-dependent receptor, plug domain"/>
    <property type="match status" value="1"/>
</dbReference>
<dbReference type="GO" id="GO:0009279">
    <property type="term" value="C:cell outer membrane"/>
    <property type="evidence" value="ECO:0007669"/>
    <property type="project" value="UniProtKB-SubCell"/>
</dbReference>
<feature type="region of interest" description="Disordered" evidence="12">
    <location>
        <begin position="251"/>
        <end position="271"/>
    </location>
</feature>
<evidence type="ECO:0000256" key="6">
    <source>
        <dbReference type="ARBA" id="ARBA00023077"/>
    </source>
</evidence>
<feature type="chain" id="PRO_5021730073" evidence="13">
    <location>
        <begin position="33"/>
        <end position="681"/>
    </location>
</feature>
<dbReference type="Pfam" id="PF07715">
    <property type="entry name" value="Plug"/>
    <property type="match status" value="1"/>
</dbReference>
<evidence type="ECO:0000259" key="14">
    <source>
        <dbReference type="Pfam" id="PF00593"/>
    </source>
</evidence>
<keyword evidence="7 10" id="KW-0472">Membrane</keyword>
<feature type="signal peptide" evidence="13">
    <location>
        <begin position="1"/>
        <end position="32"/>
    </location>
</feature>
<organism evidence="16 17">
    <name type="scientific">Denitromonas halophila</name>
    <dbReference type="NCBI Taxonomy" id="1629404"/>
    <lineage>
        <taxon>Bacteria</taxon>
        <taxon>Pseudomonadati</taxon>
        <taxon>Pseudomonadota</taxon>
        <taxon>Betaproteobacteria</taxon>
        <taxon>Rhodocyclales</taxon>
        <taxon>Zoogloeaceae</taxon>
        <taxon>Denitromonas</taxon>
    </lineage>
</organism>
<dbReference type="InterPro" id="IPR037066">
    <property type="entry name" value="Plug_dom_sf"/>
</dbReference>
<dbReference type="EMBL" id="VMNI01000022">
    <property type="protein sequence ID" value="TVO72013.1"/>
    <property type="molecule type" value="Genomic_DNA"/>
</dbReference>
<keyword evidence="8 16" id="KW-0675">Receptor</keyword>
<name>A0A557RQE9_9RHOO</name>
<dbReference type="Pfam" id="PF00593">
    <property type="entry name" value="TonB_dep_Rec_b-barrel"/>
    <property type="match status" value="1"/>
</dbReference>
<dbReference type="InterPro" id="IPR036942">
    <property type="entry name" value="Beta-barrel_TonB_sf"/>
</dbReference>
<dbReference type="AlphaFoldDB" id="A0A557RQE9"/>
<dbReference type="SUPFAM" id="SSF56935">
    <property type="entry name" value="Porins"/>
    <property type="match status" value="1"/>
</dbReference>
<evidence type="ECO:0000259" key="15">
    <source>
        <dbReference type="Pfam" id="PF07715"/>
    </source>
</evidence>
<dbReference type="InterPro" id="IPR039426">
    <property type="entry name" value="TonB-dep_rcpt-like"/>
</dbReference>
<evidence type="ECO:0000256" key="10">
    <source>
        <dbReference type="PROSITE-ProRule" id="PRU01360"/>
    </source>
</evidence>
<evidence type="ECO:0000256" key="1">
    <source>
        <dbReference type="ARBA" id="ARBA00004571"/>
    </source>
</evidence>
<keyword evidence="13" id="KW-0732">Signal</keyword>
<evidence type="ECO:0000256" key="13">
    <source>
        <dbReference type="SAM" id="SignalP"/>
    </source>
</evidence>
<keyword evidence="3 10" id="KW-0813">Transport</keyword>
<dbReference type="InterPro" id="IPR012910">
    <property type="entry name" value="Plug_dom"/>
</dbReference>
<evidence type="ECO:0000256" key="2">
    <source>
        <dbReference type="ARBA" id="ARBA00009810"/>
    </source>
</evidence>